<reference evidence="2 3" key="1">
    <citation type="journal article" date="2015" name="Genome Biol. Evol.">
        <title>Comparative Genomics of a Bacterivorous Green Alga Reveals Evolutionary Causalities and Consequences of Phago-Mixotrophic Mode of Nutrition.</title>
        <authorList>
            <person name="Burns J.A."/>
            <person name="Paasch A."/>
            <person name="Narechania A."/>
            <person name="Kim E."/>
        </authorList>
    </citation>
    <scope>NUCLEOTIDE SEQUENCE [LARGE SCALE GENOMIC DNA]</scope>
    <source>
        <strain evidence="2 3">PLY_AMNH</strain>
    </source>
</reference>
<feature type="compositionally biased region" description="Polar residues" evidence="1">
    <location>
        <begin position="190"/>
        <end position="214"/>
    </location>
</feature>
<evidence type="ECO:0000313" key="3">
    <source>
        <dbReference type="Proteomes" id="UP001190700"/>
    </source>
</evidence>
<dbReference type="AlphaFoldDB" id="A0AAE0CFH5"/>
<name>A0AAE0CFH5_9CHLO</name>
<keyword evidence="3" id="KW-1185">Reference proteome</keyword>
<dbReference type="Proteomes" id="UP001190700">
    <property type="component" value="Unassembled WGS sequence"/>
</dbReference>
<comment type="caution">
    <text evidence="2">The sequence shown here is derived from an EMBL/GenBank/DDBJ whole genome shotgun (WGS) entry which is preliminary data.</text>
</comment>
<feature type="compositionally biased region" description="Polar residues" evidence="1">
    <location>
        <begin position="121"/>
        <end position="138"/>
    </location>
</feature>
<feature type="region of interest" description="Disordered" evidence="1">
    <location>
        <begin position="121"/>
        <end position="221"/>
    </location>
</feature>
<feature type="compositionally biased region" description="Polar residues" evidence="1">
    <location>
        <begin position="37"/>
        <end position="55"/>
    </location>
</feature>
<gene>
    <name evidence="2" type="ORF">CYMTET_36676</name>
</gene>
<dbReference type="EMBL" id="LGRX02024163">
    <property type="protein sequence ID" value="KAK3254096.1"/>
    <property type="molecule type" value="Genomic_DNA"/>
</dbReference>
<protein>
    <submittedName>
        <fullName evidence="2">Uncharacterized protein</fullName>
    </submittedName>
</protein>
<accession>A0AAE0CFH5</accession>
<proteinExistence type="predicted"/>
<sequence>MLLQQESFEDLHDKVLTGLDQKLQDSKPTFEYKGNRRTNPNVYQNNTLRHNSAGQEQRAARARLATSGTSRSPAKITTPAVPFIARSGSGGAVSLHDLTQREWKMDPGSICIDTWKDQKGTTVKNSQKGLSRNTSSPLTAHPRSATAKTDAKGQRAKNLSGIGTRANSASLGGRGTSSPSTSGHVEPRPGTSQGFHSPSPVTAHRSSILQSPKSFGSDGNWGGAVGPDALLLPGPAPSFSSARRPASPGPVALRLQGLTPSFFRRSWRRLHSSQGPGTTRCLRRWTHLLPSRSRRLMHIGRKSSGVLSLTPSFSRARRPPSPGPGRPASQGPGSLCFCREPGALLLQGRQHFFSRAGALSPDPALISPG</sequence>
<organism evidence="2 3">
    <name type="scientific">Cymbomonas tetramitiformis</name>
    <dbReference type="NCBI Taxonomy" id="36881"/>
    <lineage>
        <taxon>Eukaryota</taxon>
        <taxon>Viridiplantae</taxon>
        <taxon>Chlorophyta</taxon>
        <taxon>Pyramimonadophyceae</taxon>
        <taxon>Pyramimonadales</taxon>
        <taxon>Pyramimonadaceae</taxon>
        <taxon>Cymbomonas</taxon>
    </lineage>
</organism>
<evidence type="ECO:0000256" key="1">
    <source>
        <dbReference type="SAM" id="MobiDB-lite"/>
    </source>
</evidence>
<feature type="region of interest" description="Disordered" evidence="1">
    <location>
        <begin position="26"/>
        <end position="75"/>
    </location>
</feature>
<evidence type="ECO:0000313" key="2">
    <source>
        <dbReference type="EMBL" id="KAK3254096.1"/>
    </source>
</evidence>
<feature type="region of interest" description="Disordered" evidence="1">
    <location>
        <begin position="307"/>
        <end position="333"/>
    </location>
</feature>